<dbReference type="Proteomes" id="UP000316184">
    <property type="component" value="Unassembled WGS sequence"/>
</dbReference>
<evidence type="ECO:0000256" key="2">
    <source>
        <dbReference type="ARBA" id="ARBA00009399"/>
    </source>
</evidence>
<dbReference type="GO" id="GO:0000271">
    <property type="term" value="P:polysaccharide biosynthetic process"/>
    <property type="evidence" value="ECO:0007669"/>
    <property type="project" value="InterPro"/>
</dbReference>
<keyword evidence="3 6" id="KW-0812">Transmembrane</keyword>
<feature type="domain" description="GtrA/DPMS transmembrane" evidence="7">
    <location>
        <begin position="26"/>
        <end position="142"/>
    </location>
</feature>
<evidence type="ECO:0000259" key="7">
    <source>
        <dbReference type="Pfam" id="PF04138"/>
    </source>
</evidence>
<comment type="similarity">
    <text evidence="2">Belongs to the GtrA family.</text>
</comment>
<feature type="transmembrane region" description="Helical" evidence="6">
    <location>
        <begin position="119"/>
        <end position="141"/>
    </location>
</feature>
<dbReference type="Pfam" id="PF04138">
    <property type="entry name" value="GtrA_DPMS_TM"/>
    <property type="match status" value="1"/>
</dbReference>
<dbReference type="OrthoDB" id="3296646at2"/>
<reference evidence="8 9" key="1">
    <citation type="submission" date="2019-06" db="EMBL/GenBank/DDBJ databases">
        <title>Sequencing the genomes of 1000 actinobacteria strains.</title>
        <authorList>
            <person name="Klenk H.-P."/>
        </authorList>
    </citation>
    <scope>NUCLEOTIDE SEQUENCE [LARGE SCALE GENOMIC DNA]</scope>
    <source>
        <strain evidence="8 9">DSM 46699</strain>
    </source>
</reference>
<dbReference type="PANTHER" id="PTHR38459">
    <property type="entry name" value="PROPHAGE BACTOPRENOL-LINKED GLUCOSE TRANSLOCASE HOMOLOG"/>
    <property type="match status" value="1"/>
</dbReference>
<comment type="caution">
    <text evidence="8">The sequence shown here is derived from an EMBL/GenBank/DDBJ whole genome shotgun (WGS) entry which is preliminary data.</text>
</comment>
<sequence>MSGRGAPSPGLLGRLRGHVVGQAVMFTAVGAATTLANAVLYLLLRGTFSAEVSNVLSVLTTTIASSLAHRWWVFSDRDEHPMRMHLQTIAVFSFYCASNQLALQLLGLAVDDPSSAAEAGAVAAMALFGGTSRFLAMRLWVFARRARVRQQGPGSGRDRGVVRERPGR</sequence>
<evidence type="ECO:0000313" key="9">
    <source>
        <dbReference type="Proteomes" id="UP000316184"/>
    </source>
</evidence>
<dbReference type="RefSeq" id="WP_145736201.1">
    <property type="nucleotide sequence ID" value="NZ_VIWX01000001.1"/>
</dbReference>
<keyword evidence="5 6" id="KW-0472">Membrane</keyword>
<organism evidence="8 9">
    <name type="scientific">Saccharopolyspora dendranthemae</name>
    <dbReference type="NCBI Taxonomy" id="1181886"/>
    <lineage>
        <taxon>Bacteria</taxon>
        <taxon>Bacillati</taxon>
        <taxon>Actinomycetota</taxon>
        <taxon>Actinomycetes</taxon>
        <taxon>Pseudonocardiales</taxon>
        <taxon>Pseudonocardiaceae</taxon>
        <taxon>Saccharopolyspora</taxon>
    </lineage>
</organism>
<name>A0A561V8B5_9PSEU</name>
<dbReference type="GO" id="GO:0005886">
    <property type="term" value="C:plasma membrane"/>
    <property type="evidence" value="ECO:0007669"/>
    <property type="project" value="TreeGrafter"/>
</dbReference>
<feature type="transmembrane region" description="Helical" evidence="6">
    <location>
        <begin position="55"/>
        <end position="74"/>
    </location>
</feature>
<evidence type="ECO:0000256" key="5">
    <source>
        <dbReference type="ARBA" id="ARBA00023136"/>
    </source>
</evidence>
<evidence type="ECO:0000313" key="8">
    <source>
        <dbReference type="EMBL" id="TWG07843.1"/>
    </source>
</evidence>
<evidence type="ECO:0000256" key="6">
    <source>
        <dbReference type="SAM" id="Phobius"/>
    </source>
</evidence>
<dbReference type="AlphaFoldDB" id="A0A561V8B5"/>
<protein>
    <submittedName>
        <fullName evidence="8">Putative flippase GtrA</fullName>
    </submittedName>
</protein>
<keyword evidence="9" id="KW-1185">Reference proteome</keyword>
<dbReference type="InterPro" id="IPR051401">
    <property type="entry name" value="GtrA_CellWall_Glycosyl"/>
</dbReference>
<evidence type="ECO:0000256" key="1">
    <source>
        <dbReference type="ARBA" id="ARBA00004141"/>
    </source>
</evidence>
<gene>
    <name evidence="8" type="ORF">FHU35_11462</name>
</gene>
<dbReference type="PANTHER" id="PTHR38459:SF1">
    <property type="entry name" value="PROPHAGE BACTOPRENOL-LINKED GLUCOSE TRANSLOCASE HOMOLOG"/>
    <property type="match status" value="1"/>
</dbReference>
<comment type="subcellular location">
    <subcellularLocation>
        <location evidence="1">Membrane</location>
        <topology evidence="1">Multi-pass membrane protein</topology>
    </subcellularLocation>
</comment>
<dbReference type="InterPro" id="IPR007267">
    <property type="entry name" value="GtrA_DPMS_TM"/>
</dbReference>
<dbReference type="EMBL" id="VIWX01000001">
    <property type="protein sequence ID" value="TWG07843.1"/>
    <property type="molecule type" value="Genomic_DNA"/>
</dbReference>
<evidence type="ECO:0000256" key="4">
    <source>
        <dbReference type="ARBA" id="ARBA00022989"/>
    </source>
</evidence>
<feature type="transmembrane region" description="Helical" evidence="6">
    <location>
        <begin position="20"/>
        <end position="43"/>
    </location>
</feature>
<keyword evidence="4 6" id="KW-1133">Transmembrane helix</keyword>
<proteinExistence type="inferred from homology"/>
<evidence type="ECO:0000256" key="3">
    <source>
        <dbReference type="ARBA" id="ARBA00022692"/>
    </source>
</evidence>
<accession>A0A561V8B5</accession>